<evidence type="ECO:0000259" key="2">
    <source>
        <dbReference type="PROSITE" id="PS51832"/>
    </source>
</evidence>
<dbReference type="InterPro" id="IPR035965">
    <property type="entry name" value="PAS-like_dom_sf"/>
</dbReference>
<dbReference type="InterPro" id="IPR011006">
    <property type="entry name" value="CheY-like_superfamily"/>
</dbReference>
<keyword evidence="4" id="KW-1185">Reference proteome</keyword>
<feature type="domain" description="HD-GYP" evidence="2">
    <location>
        <begin position="382"/>
        <end position="531"/>
    </location>
</feature>
<feature type="domain" description="GGDEF" evidence="1">
    <location>
        <begin position="261"/>
        <end position="388"/>
    </location>
</feature>
<dbReference type="InterPro" id="IPR029787">
    <property type="entry name" value="Nucleotide_cyclase"/>
</dbReference>
<dbReference type="PANTHER" id="PTHR45228:SF1">
    <property type="entry name" value="CYCLIC DI-GMP PHOSPHODIESTERASE TM_0186"/>
    <property type="match status" value="1"/>
</dbReference>
<dbReference type="Gene3D" id="1.10.3210.10">
    <property type="entry name" value="Hypothetical protein af1432"/>
    <property type="match status" value="1"/>
</dbReference>
<dbReference type="SUPFAM" id="SSF109604">
    <property type="entry name" value="HD-domain/PDEase-like"/>
    <property type="match status" value="1"/>
</dbReference>
<dbReference type="InterPro" id="IPR000014">
    <property type="entry name" value="PAS"/>
</dbReference>
<protein>
    <submittedName>
        <fullName evidence="3">PAS domain S-box-containing protein/diguanylate cyclase (GGDEF) domain-containing protein</fullName>
    </submittedName>
</protein>
<dbReference type="SMART" id="SM00267">
    <property type="entry name" value="GGDEF"/>
    <property type="match status" value="1"/>
</dbReference>
<gene>
    <name evidence="3" type="ORF">SAMN05421834_108107</name>
</gene>
<dbReference type="InterPro" id="IPR003607">
    <property type="entry name" value="HD/PDEase_dom"/>
</dbReference>
<proteinExistence type="predicted"/>
<dbReference type="Pfam" id="PF13188">
    <property type="entry name" value="PAS_8"/>
    <property type="match status" value="1"/>
</dbReference>
<evidence type="ECO:0000313" key="3">
    <source>
        <dbReference type="EMBL" id="SIQ81291.1"/>
    </source>
</evidence>
<reference evidence="4" key="1">
    <citation type="submission" date="2017-01" db="EMBL/GenBank/DDBJ databases">
        <authorList>
            <person name="Varghese N."/>
            <person name="Submissions S."/>
        </authorList>
    </citation>
    <scope>NUCLEOTIDE SEQUENCE [LARGE SCALE GENOMIC DNA]</scope>
    <source>
        <strain evidence="4">ATCC 700103</strain>
    </source>
</reference>
<evidence type="ECO:0000313" key="4">
    <source>
        <dbReference type="Proteomes" id="UP000185669"/>
    </source>
</evidence>
<dbReference type="CDD" id="cd00077">
    <property type="entry name" value="HDc"/>
    <property type="match status" value="1"/>
</dbReference>
<dbReference type="Gene3D" id="3.30.450.20">
    <property type="entry name" value="PAS domain"/>
    <property type="match status" value="1"/>
</dbReference>
<dbReference type="OrthoDB" id="9804747at2"/>
<dbReference type="SUPFAM" id="SSF52172">
    <property type="entry name" value="CheY-like"/>
    <property type="match status" value="1"/>
</dbReference>
<name>A0A1N6VTV1_9FIRM</name>
<evidence type="ECO:0000259" key="1">
    <source>
        <dbReference type="PROSITE" id="PS50887"/>
    </source>
</evidence>
<dbReference type="PANTHER" id="PTHR45228">
    <property type="entry name" value="CYCLIC DI-GMP PHOSPHODIESTERASE TM_0186-RELATED"/>
    <property type="match status" value="1"/>
</dbReference>
<dbReference type="EMBL" id="FTNC01000008">
    <property type="protein sequence ID" value="SIQ81291.1"/>
    <property type="molecule type" value="Genomic_DNA"/>
</dbReference>
<dbReference type="AlphaFoldDB" id="A0A1N6VTV1"/>
<dbReference type="STRING" id="56779.SAMN05421834_108107"/>
<dbReference type="NCBIfam" id="TIGR00229">
    <property type="entry name" value="sensory_box"/>
    <property type="match status" value="1"/>
</dbReference>
<dbReference type="InterPro" id="IPR052020">
    <property type="entry name" value="Cyclic_di-GMP/3'3'-cGAMP_PDE"/>
</dbReference>
<dbReference type="InterPro" id="IPR043128">
    <property type="entry name" value="Rev_trsase/Diguanyl_cyclase"/>
</dbReference>
<dbReference type="SUPFAM" id="SSF55785">
    <property type="entry name" value="PYP-like sensor domain (PAS domain)"/>
    <property type="match status" value="2"/>
</dbReference>
<organism evidence="3 4">
    <name type="scientific">Halanaerobium kushneri</name>
    <dbReference type="NCBI Taxonomy" id="56779"/>
    <lineage>
        <taxon>Bacteria</taxon>
        <taxon>Bacillati</taxon>
        <taxon>Bacillota</taxon>
        <taxon>Clostridia</taxon>
        <taxon>Halanaerobiales</taxon>
        <taxon>Halanaerobiaceae</taxon>
        <taxon>Halanaerobium</taxon>
    </lineage>
</organism>
<sequence>MKNDKILILTKHKKDFTLLKNNLSFNYNILDIKNLDEFNNIDLIITDQYSYHDKKNLINKLIKDQKPLLLPLIMISRNPQKGLIREGFNGYLNEYVKMPISKSVILKKIKKLLELRFYSKQVEKKYDLIVENSPVGIIVTDNNGIKYCNSYAVKLLGHNFEKIIINNLELKKVIFDLNNEVENYEVKFKKTGAEKYLLINSKIMPYQDHKTLIYIIKDITKQKKREKEIEYMLYHDDLTNLYNRKYLNDSILENPDTLKDISVGFIVLDINNLKLINETLSNQLGDKIIQKISRIIERLADKKDLIFRAGGDEFLVILPERNLLETEKLMDKIKLASEEKYADQVQLSLGAGAAVKKASNKNIFAVIKKATENMYLNKLTENYSFKSHIIKSVLKTLQVKSFETEDHASRMDQLAIELGKKAGLNRYQLDELSMLAKLHDIGKVAIPESILKKPAKLNQKEYDIIKTHPEIGYQIVESIPHLNEVALGVLSHHERWDGNGYPQGLKGEKTPLIARIITIIDSFDVMTNERS</sequence>
<dbReference type="Gene3D" id="3.30.70.270">
    <property type="match status" value="1"/>
</dbReference>
<dbReference type="InterPro" id="IPR037522">
    <property type="entry name" value="HD_GYP_dom"/>
</dbReference>
<dbReference type="Pfam" id="PF13487">
    <property type="entry name" value="HD_5"/>
    <property type="match status" value="1"/>
</dbReference>
<dbReference type="PROSITE" id="PS51832">
    <property type="entry name" value="HD_GYP"/>
    <property type="match status" value="1"/>
</dbReference>
<dbReference type="RefSeq" id="WP_076544719.1">
    <property type="nucleotide sequence ID" value="NZ_FTNC01000008.1"/>
</dbReference>
<dbReference type="SUPFAM" id="SSF55073">
    <property type="entry name" value="Nucleotide cyclase"/>
    <property type="match status" value="1"/>
</dbReference>
<dbReference type="InterPro" id="IPR000160">
    <property type="entry name" value="GGDEF_dom"/>
</dbReference>
<dbReference type="Pfam" id="PF00990">
    <property type="entry name" value="GGDEF"/>
    <property type="match status" value="1"/>
</dbReference>
<dbReference type="Proteomes" id="UP000185669">
    <property type="component" value="Unassembled WGS sequence"/>
</dbReference>
<dbReference type="CDD" id="cd01949">
    <property type="entry name" value="GGDEF"/>
    <property type="match status" value="1"/>
</dbReference>
<dbReference type="NCBIfam" id="TIGR00254">
    <property type="entry name" value="GGDEF"/>
    <property type="match status" value="1"/>
</dbReference>
<accession>A0A1N6VTV1</accession>
<dbReference type="PROSITE" id="PS50887">
    <property type="entry name" value="GGDEF"/>
    <property type="match status" value="1"/>
</dbReference>